<evidence type="ECO:0000256" key="4">
    <source>
        <dbReference type="ARBA" id="ARBA00023136"/>
    </source>
</evidence>
<accession>A0A919AJ55</accession>
<dbReference type="GO" id="GO:0008758">
    <property type="term" value="F:UDP-2,3-diacylglucosamine hydrolase activity"/>
    <property type="evidence" value="ECO:0007669"/>
    <property type="project" value="TreeGrafter"/>
</dbReference>
<keyword evidence="1" id="KW-1003">Cell membrane</keyword>
<evidence type="ECO:0000256" key="5">
    <source>
        <dbReference type="ARBA" id="ARBA00023211"/>
    </source>
</evidence>
<dbReference type="Gene3D" id="3.60.21.10">
    <property type="match status" value="1"/>
</dbReference>
<evidence type="ECO:0000256" key="2">
    <source>
        <dbReference type="ARBA" id="ARBA00022519"/>
    </source>
</evidence>
<comment type="caution">
    <text evidence="8">The sequence shown here is derived from an EMBL/GenBank/DDBJ whole genome shotgun (WGS) entry which is preliminary data.</text>
</comment>
<dbReference type="InterPro" id="IPR029052">
    <property type="entry name" value="Metallo-depent_PP-like"/>
</dbReference>
<evidence type="ECO:0000256" key="1">
    <source>
        <dbReference type="ARBA" id="ARBA00022475"/>
    </source>
</evidence>
<feature type="domain" description="Calcineurin-like phosphoesterase" evidence="7">
    <location>
        <begin position="39"/>
        <end position="238"/>
    </location>
</feature>
<evidence type="ECO:0000313" key="8">
    <source>
        <dbReference type="EMBL" id="GHF11171.1"/>
    </source>
</evidence>
<gene>
    <name evidence="8" type="ORF">GCM10017044_01100</name>
</gene>
<dbReference type="InterPro" id="IPR004843">
    <property type="entry name" value="Calcineurin-like_PHP"/>
</dbReference>
<keyword evidence="3" id="KW-0479">Metal-binding</keyword>
<reference evidence="8" key="2">
    <citation type="submission" date="2020-09" db="EMBL/GenBank/DDBJ databases">
        <authorList>
            <person name="Sun Q."/>
            <person name="Kim S."/>
        </authorList>
    </citation>
    <scope>NUCLEOTIDE SEQUENCE</scope>
    <source>
        <strain evidence="8">KCTC 42590</strain>
    </source>
</reference>
<dbReference type="GO" id="GO:0016020">
    <property type="term" value="C:membrane"/>
    <property type="evidence" value="ECO:0007669"/>
    <property type="project" value="GOC"/>
</dbReference>
<feature type="compositionally biased region" description="Basic and acidic residues" evidence="6">
    <location>
        <begin position="291"/>
        <end position="300"/>
    </location>
</feature>
<dbReference type="CDD" id="cd07398">
    <property type="entry name" value="MPP_YbbF-LpxH"/>
    <property type="match status" value="1"/>
</dbReference>
<evidence type="ECO:0000313" key="9">
    <source>
        <dbReference type="Proteomes" id="UP000630923"/>
    </source>
</evidence>
<dbReference type="EMBL" id="BNCI01000001">
    <property type="protein sequence ID" value="GHF11171.1"/>
    <property type="molecule type" value="Genomic_DNA"/>
</dbReference>
<dbReference type="Pfam" id="PF00149">
    <property type="entry name" value="Metallophos"/>
    <property type="match status" value="1"/>
</dbReference>
<keyword evidence="5" id="KW-0464">Manganese</keyword>
<evidence type="ECO:0000256" key="6">
    <source>
        <dbReference type="SAM" id="MobiDB-lite"/>
    </source>
</evidence>
<dbReference type="RefSeq" id="WP_191249614.1">
    <property type="nucleotide sequence ID" value="NZ_BNCI01000001.1"/>
</dbReference>
<evidence type="ECO:0000256" key="3">
    <source>
        <dbReference type="ARBA" id="ARBA00022723"/>
    </source>
</evidence>
<name>A0A919AJ55_9PROT</name>
<dbReference type="SUPFAM" id="SSF56300">
    <property type="entry name" value="Metallo-dependent phosphatases"/>
    <property type="match status" value="1"/>
</dbReference>
<keyword evidence="4" id="KW-0472">Membrane</keyword>
<sequence>MTNIFAKEDFRPLLSSLTADPAQKSPPPKKARKSKRHYRAIFISDTHLGTKTARADLLHDFLKSVTCDQLYLVGDIVDGWRLKKTWYWDTLHNDIIRRVLKMAKTGTKVTYVPGNHDEGLRDFTGHDMAGVILERDAIYTDLDGKQYWVLHGDEFDGVVKYAKWLAHVGDWAYTLLLNLNTTFNAVRRALGLPYWSLSAYLKHKVKNAVEYIGKFEEAVADEARRRGMDGVICGHIHHAEIRSFGGITYMNDGDWVESCTALVEHSQGGFEIIYYAKEVAHEEAIRAERKKLANDKEKQRIRARKKAPIPKATITEPAE</sequence>
<protein>
    <submittedName>
        <fullName evidence="8">UDP-2,3-diacylglucosamine hydrolase</fullName>
    </submittedName>
</protein>
<organism evidence="8 9">
    <name type="scientific">Kordiimonas sediminis</name>
    <dbReference type="NCBI Taxonomy" id="1735581"/>
    <lineage>
        <taxon>Bacteria</taxon>
        <taxon>Pseudomonadati</taxon>
        <taxon>Pseudomonadota</taxon>
        <taxon>Alphaproteobacteria</taxon>
        <taxon>Kordiimonadales</taxon>
        <taxon>Kordiimonadaceae</taxon>
        <taxon>Kordiimonas</taxon>
    </lineage>
</organism>
<feature type="region of interest" description="Disordered" evidence="6">
    <location>
        <begin position="291"/>
        <end position="319"/>
    </location>
</feature>
<reference evidence="8" key="1">
    <citation type="journal article" date="2014" name="Int. J. Syst. Evol. Microbiol.">
        <title>Complete genome sequence of Corynebacterium casei LMG S-19264T (=DSM 44701T), isolated from a smear-ripened cheese.</title>
        <authorList>
            <consortium name="US DOE Joint Genome Institute (JGI-PGF)"/>
            <person name="Walter F."/>
            <person name="Albersmeier A."/>
            <person name="Kalinowski J."/>
            <person name="Ruckert C."/>
        </authorList>
    </citation>
    <scope>NUCLEOTIDE SEQUENCE</scope>
    <source>
        <strain evidence="8">KCTC 42590</strain>
    </source>
</reference>
<dbReference type="GO" id="GO:0009245">
    <property type="term" value="P:lipid A biosynthetic process"/>
    <property type="evidence" value="ECO:0007669"/>
    <property type="project" value="TreeGrafter"/>
</dbReference>
<dbReference type="PANTHER" id="PTHR34990:SF2">
    <property type="entry name" value="BLL8164 PROTEIN"/>
    <property type="match status" value="1"/>
</dbReference>
<dbReference type="AlphaFoldDB" id="A0A919AJ55"/>
<keyword evidence="2" id="KW-0997">Cell inner membrane</keyword>
<dbReference type="GO" id="GO:0046872">
    <property type="term" value="F:metal ion binding"/>
    <property type="evidence" value="ECO:0007669"/>
    <property type="project" value="UniProtKB-KW"/>
</dbReference>
<proteinExistence type="predicted"/>
<dbReference type="PANTHER" id="PTHR34990">
    <property type="entry name" value="UDP-2,3-DIACYLGLUCOSAMINE HYDROLASE-RELATED"/>
    <property type="match status" value="1"/>
</dbReference>
<keyword evidence="8" id="KW-0378">Hydrolase</keyword>
<dbReference type="InterPro" id="IPR043461">
    <property type="entry name" value="LpxH-like"/>
</dbReference>
<dbReference type="Proteomes" id="UP000630923">
    <property type="component" value="Unassembled WGS sequence"/>
</dbReference>
<evidence type="ECO:0000259" key="7">
    <source>
        <dbReference type="Pfam" id="PF00149"/>
    </source>
</evidence>
<keyword evidence="9" id="KW-1185">Reference proteome</keyword>